<protein>
    <recommendedName>
        <fullName evidence="5">DUF3754 domain-containing protein</fullName>
    </recommendedName>
</protein>
<dbReference type="InterPro" id="IPR022227">
    <property type="entry name" value="DUF3754"/>
</dbReference>
<comment type="caution">
    <text evidence="3">The sequence shown here is derived from an EMBL/GenBank/DDBJ whole genome shotgun (WGS) entry which is preliminary data.</text>
</comment>
<reference evidence="3 4" key="1">
    <citation type="journal article" date="2007" name="Proc. Natl. Acad. Sci. U.S.A.">
        <title>Characterization of a marine gammaproteobacterium capable of aerobic anoxygenic photosynthesis.</title>
        <authorList>
            <person name="Fuchs B.M."/>
            <person name="Spring S."/>
            <person name="Teeling H."/>
            <person name="Quast C."/>
            <person name="Wulf J."/>
            <person name="Schattenhofer M."/>
            <person name="Yan S."/>
            <person name="Ferriera S."/>
            <person name="Johnson J."/>
            <person name="Glockner F.O."/>
            <person name="Amann R."/>
        </authorList>
    </citation>
    <scope>NUCLEOTIDE SEQUENCE [LARGE SCALE GENOMIC DNA]</scope>
    <source>
        <strain evidence="3">KT71</strain>
    </source>
</reference>
<dbReference type="Proteomes" id="UP000019205">
    <property type="component" value="Chromosome"/>
</dbReference>
<gene>
    <name evidence="3" type="ORF">KT71_11920</name>
</gene>
<dbReference type="Pfam" id="PF12576">
    <property type="entry name" value="DUF3754"/>
    <property type="match status" value="1"/>
</dbReference>
<sequence>MAAASAQDKAGDPAATGKTSPAPLAGFRFIPFRRSDLLEMLRREESLDDEQLRSFEEAVAAIENAFRDEFHGSRQALKDCYASLDPDADTRYVASADPEADAEGSDATEALRRQLEALLDRANYERLTDAQLKKAFRSSSLFQIRLQVDMKDFDNVLLYCRGASEREETVPLLFGLIKRRTHFVNYDRVVLFLRFADRGSKTDGDFTPGRVMIKLFQNVPDADLEMLFPNTRVAMRWTDRLLIGVPAVASGAIVATTKLGAPLILLGTLGGFWLGLHSEPVVLDKRGLLMIGAGFSALGAYLWKQWSSYRNRKMRFRQALTRDLYFKLLDNNAGVLLRVLDDAEDSECKEAFVALYFLLGSSRAMSAEDLDDVIEAWFARRWQAHLDFEIDDALQKLQRLGLAEEQEGQWRASQGLSGLSAPVL</sequence>
<evidence type="ECO:0000256" key="1">
    <source>
        <dbReference type="SAM" id="MobiDB-lite"/>
    </source>
</evidence>
<dbReference type="PANTHER" id="PTHR33645:SF11">
    <property type="entry name" value="AMINOPEPTIDASE (DUF3754)"/>
    <property type="match status" value="1"/>
</dbReference>
<dbReference type="EMBL" id="AAOA02000003">
    <property type="protein sequence ID" value="EAQ96965.1"/>
    <property type="molecule type" value="Genomic_DNA"/>
</dbReference>
<evidence type="ECO:0000313" key="4">
    <source>
        <dbReference type="Proteomes" id="UP000019205"/>
    </source>
</evidence>
<evidence type="ECO:0000256" key="2">
    <source>
        <dbReference type="SAM" id="Phobius"/>
    </source>
</evidence>
<keyword evidence="2" id="KW-1133">Transmembrane helix</keyword>
<keyword evidence="2" id="KW-0812">Transmembrane</keyword>
<dbReference type="STRING" id="314285.KT71_11920"/>
<dbReference type="PANTHER" id="PTHR33645">
    <property type="entry name" value="AMINOPEPTIDASE (DUF3754)"/>
    <property type="match status" value="1"/>
</dbReference>
<organism evidence="3 4">
    <name type="scientific">Congregibacter litoralis KT71</name>
    <dbReference type="NCBI Taxonomy" id="314285"/>
    <lineage>
        <taxon>Bacteria</taxon>
        <taxon>Pseudomonadati</taxon>
        <taxon>Pseudomonadota</taxon>
        <taxon>Gammaproteobacteria</taxon>
        <taxon>Cellvibrionales</taxon>
        <taxon>Halieaceae</taxon>
        <taxon>Congregibacter</taxon>
    </lineage>
</organism>
<keyword evidence="2" id="KW-0472">Membrane</keyword>
<keyword evidence="4" id="KW-1185">Reference proteome</keyword>
<evidence type="ECO:0008006" key="5">
    <source>
        <dbReference type="Google" id="ProtNLM"/>
    </source>
</evidence>
<evidence type="ECO:0000313" key="3">
    <source>
        <dbReference type="EMBL" id="EAQ96965.1"/>
    </source>
</evidence>
<reference evidence="3 4" key="2">
    <citation type="journal article" date="2009" name="PLoS ONE">
        <title>The photosynthetic apparatus and its regulation in the aerobic gammaproteobacterium Congregibacter litoralis gen. nov., sp. nov.</title>
        <authorList>
            <person name="Spring S."/>
            <person name="Lunsdorf H."/>
            <person name="Fuchs B.M."/>
            <person name="Tindall B.J."/>
        </authorList>
    </citation>
    <scope>NUCLEOTIDE SEQUENCE [LARGE SCALE GENOMIC DNA]</scope>
    <source>
        <strain evidence="3">KT71</strain>
    </source>
</reference>
<feature type="transmembrane region" description="Helical" evidence="2">
    <location>
        <begin position="241"/>
        <end position="274"/>
    </location>
</feature>
<name>A4AA88_9GAMM</name>
<dbReference type="eggNOG" id="ENOG502Z7SK">
    <property type="taxonomic scope" value="Bacteria"/>
</dbReference>
<accession>A4AA88</accession>
<feature type="transmembrane region" description="Helical" evidence="2">
    <location>
        <begin position="286"/>
        <end position="303"/>
    </location>
</feature>
<dbReference type="RefSeq" id="WP_008294814.1">
    <property type="nucleotide sequence ID" value="NZ_CM002299.1"/>
</dbReference>
<feature type="region of interest" description="Disordered" evidence="1">
    <location>
        <begin position="1"/>
        <end position="24"/>
    </location>
</feature>
<dbReference type="HOGENOM" id="CLU_036797_0_0_6"/>
<dbReference type="AlphaFoldDB" id="A4AA88"/>
<proteinExistence type="predicted"/>